<protein>
    <recommendedName>
        <fullName evidence="4">DsrE/DsrF-like family protein</fullName>
    </recommendedName>
</protein>
<dbReference type="RefSeq" id="WP_139209198.1">
    <property type="nucleotide sequence ID" value="NZ_FOEG01000004.1"/>
</dbReference>
<evidence type="ECO:0000313" key="2">
    <source>
        <dbReference type="EMBL" id="SEO89418.1"/>
    </source>
</evidence>
<organism evidence="2 3">
    <name type="scientific">Aquisalimonas asiatica</name>
    <dbReference type="NCBI Taxonomy" id="406100"/>
    <lineage>
        <taxon>Bacteria</taxon>
        <taxon>Pseudomonadati</taxon>
        <taxon>Pseudomonadota</taxon>
        <taxon>Gammaproteobacteria</taxon>
        <taxon>Chromatiales</taxon>
        <taxon>Ectothiorhodospiraceae</taxon>
        <taxon>Aquisalimonas</taxon>
    </lineage>
</organism>
<dbReference type="SUPFAM" id="SSF75169">
    <property type="entry name" value="DsrEFH-like"/>
    <property type="match status" value="1"/>
</dbReference>
<dbReference type="Gene3D" id="3.40.1260.10">
    <property type="entry name" value="DsrEFH-like"/>
    <property type="match status" value="1"/>
</dbReference>
<feature type="signal peptide" evidence="1">
    <location>
        <begin position="1"/>
        <end position="23"/>
    </location>
</feature>
<dbReference type="AlphaFoldDB" id="A0A1H8TG03"/>
<dbReference type="STRING" id="406100.SAMN04488052_104118"/>
<sequence>MIRRVSVAAMLAVVLLIGQSAHAEEPEHLLTVVTSGSNETQAMAMILTAQYLQQGGSAQVLLCDSAGELALEDSDMGAGVVQPADASPRQMVGNLMEAGVEVQVCAIFLPGRDKTEDDLIEGVTVARPDAIARTMAERDTKLFTN</sequence>
<proteinExistence type="predicted"/>
<dbReference type="Proteomes" id="UP000199657">
    <property type="component" value="Unassembled WGS sequence"/>
</dbReference>
<feature type="chain" id="PRO_5011599791" description="DsrE/DsrF-like family protein" evidence="1">
    <location>
        <begin position="24"/>
        <end position="145"/>
    </location>
</feature>
<dbReference type="EMBL" id="FOEG01000004">
    <property type="protein sequence ID" value="SEO89418.1"/>
    <property type="molecule type" value="Genomic_DNA"/>
</dbReference>
<gene>
    <name evidence="2" type="ORF">SAMN04488052_104118</name>
</gene>
<accession>A0A1H8TG03</accession>
<keyword evidence="3" id="KW-1185">Reference proteome</keyword>
<name>A0A1H8TG03_9GAMM</name>
<evidence type="ECO:0000256" key="1">
    <source>
        <dbReference type="SAM" id="SignalP"/>
    </source>
</evidence>
<keyword evidence="1" id="KW-0732">Signal</keyword>
<reference evidence="2 3" key="1">
    <citation type="submission" date="2016-10" db="EMBL/GenBank/DDBJ databases">
        <authorList>
            <person name="de Groot N.N."/>
        </authorList>
    </citation>
    <scope>NUCLEOTIDE SEQUENCE [LARGE SCALE GENOMIC DNA]</scope>
    <source>
        <strain evidence="2 3">CGMCC 1.6291</strain>
    </source>
</reference>
<evidence type="ECO:0000313" key="3">
    <source>
        <dbReference type="Proteomes" id="UP000199657"/>
    </source>
</evidence>
<dbReference type="InterPro" id="IPR027396">
    <property type="entry name" value="DsrEFH-like"/>
</dbReference>
<evidence type="ECO:0008006" key="4">
    <source>
        <dbReference type="Google" id="ProtNLM"/>
    </source>
</evidence>
<dbReference type="OrthoDB" id="7361822at2"/>